<evidence type="ECO:0008006" key="5">
    <source>
        <dbReference type="Google" id="ProtNLM"/>
    </source>
</evidence>
<organism evidence="2 4">
    <name type="scientific">Devosia psychrophila</name>
    <dbReference type="NCBI Taxonomy" id="728005"/>
    <lineage>
        <taxon>Bacteria</taxon>
        <taxon>Pseudomonadati</taxon>
        <taxon>Pseudomonadota</taxon>
        <taxon>Alphaproteobacteria</taxon>
        <taxon>Hyphomicrobiales</taxon>
        <taxon>Devosiaceae</taxon>
        <taxon>Devosia</taxon>
    </lineage>
</organism>
<protein>
    <recommendedName>
        <fullName evidence="5">Beta-glucosidase</fullName>
    </recommendedName>
</protein>
<evidence type="ECO:0000313" key="2">
    <source>
        <dbReference type="EMBL" id="SFC46604.1"/>
    </source>
</evidence>
<evidence type="ECO:0000313" key="4">
    <source>
        <dbReference type="Proteomes" id="UP000182258"/>
    </source>
</evidence>
<dbReference type="EMBL" id="FOMB01000005">
    <property type="protein sequence ID" value="SFC46604.1"/>
    <property type="molecule type" value="Genomic_DNA"/>
</dbReference>
<name>A0A0F5PYQ2_9HYPH</name>
<evidence type="ECO:0000313" key="1">
    <source>
        <dbReference type="EMBL" id="KKC33797.1"/>
    </source>
</evidence>
<dbReference type="STRING" id="728005.SAMN04488059_105167"/>
<dbReference type="PATRIC" id="fig|728005.3.peg.3757"/>
<sequence>MEIHGRYGRPVLLAETGIEFDARPAWLRYVAAEVELARAKGVPMEGLCLYPVLNHFGWDSNRPCQNGLLELGGGAAGEPSTSRSLTNWHGCRRLTGVSVV</sequence>
<dbReference type="OrthoDB" id="9800974at2"/>
<keyword evidence="3" id="KW-1185">Reference proteome</keyword>
<reference evidence="1 3" key="1">
    <citation type="submission" date="2015-03" db="EMBL/GenBank/DDBJ databases">
        <authorList>
            <person name="Lepp D."/>
            <person name="Hassan Y.I."/>
            <person name="Li X.-Z."/>
            <person name="Zhou T."/>
        </authorList>
    </citation>
    <scope>NUCLEOTIDE SEQUENCE [LARGE SCALE GENOMIC DNA]</scope>
    <source>
        <strain evidence="1 3">Cr7-05</strain>
    </source>
</reference>
<evidence type="ECO:0000313" key="3">
    <source>
        <dbReference type="Proteomes" id="UP000033519"/>
    </source>
</evidence>
<gene>
    <name evidence="2" type="ORF">SAMN04488059_105167</name>
    <name evidence="1" type="ORF">WH91_06580</name>
</gene>
<accession>A0A0F5PYQ2</accession>
<proteinExistence type="predicted"/>
<dbReference type="Proteomes" id="UP000182258">
    <property type="component" value="Unassembled WGS sequence"/>
</dbReference>
<dbReference type="InterPro" id="IPR017853">
    <property type="entry name" value="GH"/>
</dbReference>
<dbReference type="SUPFAM" id="SSF51445">
    <property type="entry name" value="(Trans)glycosidases"/>
    <property type="match status" value="1"/>
</dbReference>
<dbReference type="Proteomes" id="UP000033519">
    <property type="component" value="Unassembled WGS sequence"/>
</dbReference>
<dbReference type="Gene3D" id="3.20.20.80">
    <property type="entry name" value="Glycosidases"/>
    <property type="match status" value="1"/>
</dbReference>
<reference evidence="2 4" key="2">
    <citation type="submission" date="2016-10" db="EMBL/GenBank/DDBJ databases">
        <authorList>
            <person name="de Groot N.N."/>
        </authorList>
    </citation>
    <scope>NUCLEOTIDE SEQUENCE [LARGE SCALE GENOMIC DNA]</scope>
    <source>
        <strain evidence="2 4">CGMCC 1.10210</strain>
    </source>
</reference>
<dbReference type="RefSeq" id="WP_074797379.1">
    <property type="nucleotide sequence ID" value="NZ_FOMB01000005.1"/>
</dbReference>
<dbReference type="EMBL" id="LAPV01000076">
    <property type="protein sequence ID" value="KKC33797.1"/>
    <property type="molecule type" value="Genomic_DNA"/>
</dbReference>
<dbReference type="AlphaFoldDB" id="A0A0F5PYQ2"/>